<name>A0A9X2NFF2_9PSEU</name>
<dbReference type="NCBIfam" id="TIGR01634">
    <property type="entry name" value="tail_P2_I"/>
    <property type="match status" value="1"/>
</dbReference>
<dbReference type="InterPro" id="IPR006521">
    <property type="entry name" value="Tail_protein_I"/>
</dbReference>
<evidence type="ECO:0000313" key="2">
    <source>
        <dbReference type="Proteomes" id="UP001144096"/>
    </source>
</evidence>
<organism evidence="1 2">
    <name type="scientific">Amycolatopsis iheyensis</name>
    <dbReference type="NCBI Taxonomy" id="2945988"/>
    <lineage>
        <taxon>Bacteria</taxon>
        <taxon>Bacillati</taxon>
        <taxon>Actinomycetota</taxon>
        <taxon>Actinomycetes</taxon>
        <taxon>Pseudonocardiales</taxon>
        <taxon>Pseudonocardiaceae</taxon>
        <taxon>Amycolatopsis</taxon>
    </lineage>
</organism>
<dbReference type="NCBIfam" id="TIGR02242">
    <property type="entry name" value="tail_TIGR02242"/>
    <property type="match status" value="1"/>
</dbReference>
<gene>
    <name evidence="1" type="ORF">M8542_33895</name>
</gene>
<reference evidence="1" key="1">
    <citation type="submission" date="2022-06" db="EMBL/GenBank/DDBJ databases">
        <title>Amycolatopsis iheyaensis sp. nov., a new species of the genus Amycolatopsis isolated from soil in Iheya island, Japan.</title>
        <authorList>
            <person name="Ngamcharungchit C."/>
            <person name="Kanto H."/>
            <person name="Take A."/>
            <person name="Intra B."/>
            <person name="Matsumoto A."/>
            <person name="Panbangred W."/>
            <person name="Inahashi Y."/>
        </authorList>
    </citation>
    <scope>NUCLEOTIDE SEQUENCE</scope>
    <source>
        <strain evidence="1">OK19-0408</strain>
    </source>
</reference>
<dbReference type="AlphaFoldDB" id="A0A9X2NFF2"/>
<accession>A0A9X2NFF2</accession>
<sequence>MRGTPSGLGTPSPLGATLPAVFQDDAVVMLLADALDQVLAPVFAVLDCLPGYLDPALAPDDFLAWLAGWVGTELDPAWPAARRRAVVAAAAGLHRVRGTVAGLRAHLETATGGRVEITDSGGTAWSPTPTGPAEERAPELTVVVTGGSLDAAAVDALVAAAKPAHVRHHVEVTDAT</sequence>
<dbReference type="RefSeq" id="WP_257924395.1">
    <property type="nucleotide sequence ID" value="NZ_JAMXQV010000021.1"/>
</dbReference>
<dbReference type="Proteomes" id="UP001144096">
    <property type="component" value="Unassembled WGS sequence"/>
</dbReference>
<evidence type="ECO:0000313" key="1">
    <source>
        <dbReference type="EMBL" id="MCR6487831.1"/>
    </source>
</evidence>
<keyword evidence="2" id="KW-1185">Reference proteome</keyword>
<proteinExistence type="predicted"/>
<dbReference type="Pfam" id="PF09684">
    <property type="entry name" value="Tail_P2_I"/>
    <property type="match status" value="1"/>
</dbReference>
<comment type="caution">
    <text evidence="1">The sequence shown here is derived from an EMBL/GenBank/DDBJ whole genome shotgun (WGS) entry which is preliminary data.</text>
</comment>
<dbReference type="InterPro" id="IPR011748">
    <property type="entry name" value="Unchr_phage_tail-like"/>
</dbReference>
<protein>
    <submittedName>
        <fullName evidence="1">Phage tail protein I</fullName>
    </submittedName>
</protein>
<dbReference type="EMBL" id="JAMXQV010000021">
    <property type="protein sequence ID" value="MCR6487831.1"/>
    <property type="molecule type" value="Genomic_DNA"/>
</dbReference>